<evidence type="ECO:0000313" key="9">
    <source>
        <dbReference type="Proteomes" id="UP001141552"/>
    </source>
</evidence>
<dbReference type="Gene3D" id="1.20.5.170">
    <property type="match status" value="1"/>
</dbReference>
<dbReference type="PROSITE" id="PS50217">
    <property type="entry name" value="BZIP"/>
    <property type="match status" value="1"/>
</dbReference>
<dbReference type="GO" id="GO:0003700">
    <property type="term" value="F:DNA-binding transcription factor activity"/>
    <property type="evidence" value="ECO:0007669"/>
    <property type="project" value="InterPro"/>
</dbReference>
<dbReference type="InterPro" id="IPR046347">
    <property type="entry name" value="bZIP_sf"/>
</dbReference>
<sequence length="153" mass="17417">MSAMQGQAASSGSGSGSDFDPRYAHVDDKKRKRMISNRESARRSRQRKAQQMEDLVAESSKLKAENAQLSQGISAAMQRYMEMESANNVLRAQKMELTERLQALESVLELKQANDFYFDFPEFADPMPAQWQEPWQLPCSVQPIMANADIFEF</sequence>
<dbReference type="FunFam" id="1.20.5.170:FF:000020">
    <property type="entry name" value="BZIP transcription factor"/>
    <property type="match status" value="1"/>
</dbReference>
<evidence type="ECO:0000256" key="3">
    <source>
        <dbReference type="ARBA" id="ARBA00023125"/>
    </source>
</evidence>
<evidence type="ECO:0000256" key="2">
    <source>
        <dbReference type="ARBA" id="ARBA00023015"/>
    </source>
</evidence>
<dbReference type="InterPro" id="IPR045314">
    <property type="entry name" value="bZIP_plant_GBF1"/>
</dbReference>
<dbReference type="Pfam" id="PF00170">
    <property type="entry name" value="bZIP_1"/>
    <property type="match status" value="1"/>
</dbReference>
<keyword evidence="5" id="KW-0539">Nucleus</keyword>
<dbReference type="PANTHER" id="PTHR45764:SF34">
    <property type="entry name" value="BZIP TRANSCRIPTION FACTOR 53"/>
    <property type="match status" value="1"/>
</dbReference>
<dbReference type="SUPFAM" id="SSF57959">
    <property type="entry name" value="Leucine zipper domain"/>
    <property type="match status" value="1"/>
</dbReference>
<evidence type="ECO:0000256" key="5">
    <source>
        <dbReference type="ARBA" id="ARBA00023242"/>
    </source>
</evidence>
<feature type="region of interest" description="Disordered" evidence="6">
    <location>
        <begin position="1"/>
        <end position="60"/>
    </location>
</feature>
<evidence type="ECO:0000256" key="1">
    <source>
        <dbReference type="ARBA" id="ARBA00004123"/>
    </source>
</evidence>
<dbReference type="OrthoDB" id="551672at2759"/>
<dbReference type="CDD" id="cd14702">
    <property type="entry name" value="bZIP_plant_GBF1"/>
    <property type="match status" value="1"/>
</dbReference>
<dbReference type="PROSITE" id="PS00036">
    <property type="entry name" value="BZIP_BASIC"/>
    <property type="match status" value="1"/>
</dbReference>
<protein>
    <recommendedName>
        <fullName evidence="7">BZIP domain-containing protein</fullName>
    </recommendedName>
</protein>
<feature type="domain" description="BZIP" evidence="7">
    <location>
        <begin position="27"/>
        <end position="90"/>
    </location>
</feature>
<evidence type="ECO:0000313" key="8">
    <source>
        <dbReference type="EMBL" id="KAJ4843039.1"/>
    </source>
</evidence>
<organism evidence="8 9">
    <name type="scientific">Turnera subulata</name>
    <dbReference type="NCBI Taxonomy" id="218843"/>
    <lineage>
        <taxon>Eukaryota</taxon>
        <taxon>Viridiplantae</taxon>
        <taxon>Streptophyta</taxon>
        <taxon>Embryophyta</taxon>
        <taxon>Tracheophyta</taxon>
        <taxon>Spermatophyta</taxon>
        <taxon>Magnoliopsida</taxon>
        <taxon>eudicotyledons</taxon>
        <taxon>Gunneridae</taxon>
        <taxon>Pentapetalae</taxon>
        <taxon>rosids</taxon>
        <taxon>fabids</taxon>
        <taxon>Malpighiales</taxon>
        <taxon>Passifloraceae</taxon>
        <taxon>Turnera</taxon>
    </lineage>
</organism>
<accession>A0A9Q0G676</accession>
<evidence type="ECO:0000259" key="7">
    <source>
        <dbReference type="PROSITE" id="PS50217"/>
    </source>
</evidence>
<reference evidence="8" key="2">
    <citation type="journal article" date="2023" name="Plants (Basel)">
        <title>Annotation of the Turnera subulata (Passifloraceae) Draft Genome Reveals the S-Locus Evolved after the Divergence of Turneroideae from Passifloroideae in a Stepwise Manner.</title>
        <authorList>
            <person name="Henning P.M."/>
            <person name="Roalson E.H."/>
            <person name="Mir W."/>
            <person name="McCubbin A.G."/>
            <person name="Shore J.S."/>
        </authorList>
    </citation>
    <scope>NUCLEOTIDE SEQUENCE</scope>
    <source>
        <strain evidence="8">F60SS</strain>
    </source>
</reference>
<keyword evidence="3" id="KW-0238">DNA-binding</keyword>
<comment type="caution">
    <text evidence="8">The sequence shown here is derived from an EMBL/GenBank/DDBJ whole genome shotgun (WGS) entry which is preliminary data.</text>
</comment>
<proteinExistence type="predicted"/>
<dbReference type="Proteomes" id="UP001141552">
    <property type="component" value="Unassembled WGS sequence"/>
</dbReference>
<dbReference type="GO" id="GO:0000976">
    <property type="term" value="F:transcription cis-regulatory region binding"/>
    <property type="evidence" value="ECO:0007669"/>
    <property type="project" value="TreeGrafter"/>
</dbReference>
<name>A0A9Q0G676_9ROSI</name>
<dbReference type="GO" id="GO:0005634">
    <property type="term" value="C:nucleus"/>
    <property type="evidence" value="ECO:0007669"/>
    <property type="project" value="UniProtKB-SubCell"/>
</dbReference>
<feature type="compositionally biased region" description="Basic and acidic residues" evidence="6">
    <location>
        <begin position="19"/>
        <end position="29"/>
    </location>
</feature>
<dbReference type="EMBL" id="JAKUCV010002326">
    <property type="protein sequence ID" value="KAJ4843039.1"/>
    <property type="molecule type" value="Genomic_DNA"/>
</dbReference>
<dbReference type="PANTHER" id="PTHR45764">
    <property type="entry name" value="BZIP TRANSCRIPTION FACTOR 44"/>
    <property type="match status" value="1"/>
</dbReference>
<dbReference type="AlphaFoldDB" id="A0A9Q0G676"/>
<dbReference type="SMART" id="SM00338">
    <property type="entry name" value="BRLZ"/>
    <property type="match status" value="1"/>
</dbReference>
<dbReference type="GO" id="GO:0045893">
    <property type="term" value="P:positive regulation of DNA-templated transcription"/>
    <property type="evidence" value="ECO:0007669"/>
    <property type="project" value="TreeGrafter"/>
</dbReference>
<keyword evidence="4" id="KW-0804">Transcription</keyword>
<comment type="subcellular location">
    <subcellularLocation>
        <location evidence="1">Nucleus</location>
    </subcellularLocation>
</comment>
<gene>
    <name evidence="8" type="ORF">Tsubulata_037509</name>
</gene>
<dbReference type="GO" id="GO:0046982">
    <property type="term" value="F:protein heterodimerization activity"/>
    <property type="evidence" value="ECO:0007669"/>
    <property type="project" value="UniProtKB-ARBA"/>
</dbReference>
<dbReference type="InterPro" id="IPR004827">
    <property type="entry name" value="bZIP"/>
</dbReference>
<feature type="compositionally biased region" description="Low complexity" evidence="6">
    <location>
        <begin position="1"/>
        <end position="12"/>
    </location>
</feature>
<keyword evidence="9" id="KW-1185">Reference proteome</keyword>
<evidence type="ECO:0000256" key="4">
    <source>
        <dbReference type="ARBA" id="ARBA00023163"/>
    </source>
</evidence>
<reference evidence="8" key="1">
    <citation type="submission" date="2022-02" db="EMBL/GenBank/DDBJ databases">
        <authorList>
            <person name="Henning P.M."/>
            <person name="McCubbin A.G."/>
            <person name="Shore J.S."/>
        </authorList>
    </citation>
    <scope>NUCLEOTIDE SEQUENCE</scope>
    <source>
        <strain evidence="8">F60SS</strain>
        <tissue evidence="8">Leaves</tissue>
    </source>
</reference>
<keyword evidence="2" id="KW-0805">Transcription regulation</keyword>
<evidence type="ECO:0000256" key="6">
    <source>
        <dbReference type="SAM" id="MobiDB-lite"/>
    </source>
</evidence>